<dbReference type="PANTHER" id="PTHR43294">
    <property type="entry name" value="SODIUM/POTASSIUM-TRANSPORTING ATPASE SUBUNIT ALPHA"/>
    <property type="match status" value="1"/>
</dbReference>
<dbReference type="GO" id="GO:0005886">
    <property type="term" value="C:plasma membrane"/>
    <property type="evidence" value="ECO:0007669"/>
    <property type="project" value="UniProtKB-SubCell"/>
</dbReference>
<feature type="transmembrane region" description="Helical" evidence="8">
    <location>
        <begin position="917"/>
        <end position="935"/>
    </location>
</feature>
<dbReference type="AlphaFoldDB" id="A0A0N5AB94"/>
<feature type="transmembrane region" description="Helical" evidence="8">
    <location>
        <begin position="947"/>
        <end position="967"/>
    </location>
</feature>
<evidence type="ECO:0000256" key="5">
    <source>
        <dbReference type="ARBA" id="ARBA00022840"/>
    </source>
</evidence>
<evidence type="ECO:0000256" key="1">
    <source>
        <dbReference type="ARBA" id="ARBA00004651"/>
    </source>
</evidence>
<dbReference type="WBParaSite" id="SMUV_0000142001-mRNA-1">
    <property type="protein sequence ID" value="SMUV_0000142001-mRNA-1"/>
    <property type="gene ID" value="SMUV_0000142001"/>
</dbReference>
<keyword evidence="7 8" id="KW-0472">Membrane</keyword>
<dbReference type="InterPro" id="IPR023298">
    <property type="entry name" value="ATPase_P-typ_TM_dom_sf"/>
</dbReference>
<keyword evidence="6 8" id="KW-1133">Transmembrane helix</keyword>
<feature type="domain" description="Cation-transporting P-type ATPase N-terminal" evidence="9">
    <location>
        <begin position="32"/>
        <end position="114"/>
    </location>
</feature>
<dbReference type="PANTHER" id="PTHR43294:SF21">
    <property type="entry name" value="CATION TRANSPORTING ATPASE"/>
    <property type="match status" value="1"/>
</dbReference>
<dbReference type="SUPFAM" id="SSF81653">
    <property type="entry name" value="Calcium ATPase, transduction domain A"/>
    <property type="match status" value="1"/>
</dbReference>
<dbReference type="PRINTS" id="PR00121">
    <property type="entry name" value="NAKATPASE"/>
</dbReference>
<feature type="transmembrane region" description="Helical" evidence="8">
    <location>
        <begin position="314"/>
        <end position="345"/>
    </location>
</feature>
<dbReference type="NCBIfam" id="TIGR01494">
    <property type="entry name" value="ATPase_P-type"/>
    <property type="match status" value="1"/>
</dbReference>
<dbReference type="SMART" id="SM00831">
    <property type="entry name" value="Cation_ATPase_N"/>
    <property type="match status" value="1"/>
</dbReference>
<dbReference type="Pfam" id="PF00690">
    <property type="entry name" value="Cation_ATPase_N"/>
    <property type="match status" value="1"/>
</dbReference>
<dbReference type="InterPro" id="IPR059000">
    <property type="entry name" value="ATPase_P-type_domA"/>
</dbReference>
<dbReference type="InterPro" id="IPR008250">
    <property type="entry name" value="ATPase_P-typ_transduc_dom_A_sf"/>
</dbReference>
<dbReference type="SUPFAM" id="SSF56784">
    <property type="entry name" value="HAD-like"/>
    <property type="match status" value="1"/>
</dbReference>
<dbReference type="Pfam" id="PF13246">
    <property type="entry name" value="Cation_ATPase"/>
    <property type="match status" value="1"/>
</dbReference>
<dbReference type="Gene3D" id="1.20.1110.10">
    <property type="entry name" value="Calcium-transporting ATPase, transmembrane domain"/>
    <property type="match status" value="2"/>
</dbReference>
<dbReference type="InterPro" id="IPR023214">
    <property type="entry name" value="HAD_sf"/>
</dbReference>
<evidence type="ECO:0000256" key="8">
    <source>
        <dbReference type="SAM" id="Phobius"/>
    </source>
</evidence>
<keyword evidence="3 8" id="KW-0812">Transmembrane</keyword>
<dbReference type="InterPro" id="IPR036412">
    <property type="entry name" value="HAD-like_sf"/>
</dbReference>
<dbReference type="GO" id="GO:0005524">
    <property type="term" value="F:ATP binding"/>
    <property type="evidence" value="ECO:0007669"/>
    <property type="project" value="UniProtKB-KW"/>
</dbReference>
<evidence type="ECO:0000313" key="11">
    <source>
        <dbReference type="WBParaSite" id="SMUV_0000142001-mRNA-1"/>
    </source>
</evidence>
<dbReference type="InterPro" id="IPR050510">
    <property type="entry name" value="Cation_transp_ATPase_P-type"/>
</dbReference>
<dbReference type="GO" id="GO:0006814">
    <property type="term" value="P:sodium ion transport"/>
    <property type="evidence" value="ECO:0007669"/>
    <property type="project" value="UniProtKB-KW"/>
</dbReference>
<evidence type="ECO:0000256" key="7">
    <source>
        <dbReference type="ARBA" id="ARBA00023136"/>
    </source>
</evidence>
<feature type="transmembrane region" description="Helical" evidence="8">
    <location>
        <begin position="286"/>
        <end position="308"/>
    </location>
</feature>
<dbReference type="SUPFAM" id="SSF81660">
    <property type="entry name" value="Metal cation-transporting ATPase, ATP-binding domain N"/>
    <property type="match status" value="1"/>
</dbReference>
<accession>A0A0N5AB94</accession>
<dbReference type="InterPro" id="IPR023299">
    <property type="entry name" value="ATPase_P-typ_cyto_dom_N"/>
</dbReference>
<feature type="transmembrane region" description="Helical" evidence="8">
    <location>
        <begin position="577"/>
        <end position="599"/>
    </location>
</feature>
<dbReference type="Gene3D" id="3.40.50.1000">
    <property type="entry name" value="HAD superfamily/HAD-like"/>
    <property type="match status" value="3"/>
</dbReference>
<dbReference type="Pfam" id="PF00122">
    <property type="entry name" value="E1-E2_ATPase"/>
    <property type="match status" value="1"/>
</dbReference>
<feature type="transmembrane region" description="Helical" evidence="8">
    <location>
        <begin position="121"/>
        <end position="142"/>
    </location>
</feature>
<comment type="subcellular location">
    <subcellularLocation>
        <location evidence="1">Cell membrane</location>
        <topology evidence="1">Multi-pass membrane protein</topology>
    </subcellularLocation>
</comment>
<organism evidence="10 11">
    <name type="scientific">Syphacia muris</name>
    <dbReference type="NCBI Taxonomy" id="451379"/>
    <lineage>
        <taxon>Eukaryota</taxon>
        <taxon>Metazoa</taxon>
        <taxon>Ecdysozoa</taxon>
        <taxon>Nematoda</taxon>
        <taxon>Chromadorea</taxon>
        <taxon>Rhabditida</taxon>
        <taxon>Spirurina</taxon>
        <taxon>Oxyuridomorpha</taxon>
        <taxon>Oxyuroidea</taxon>
        <taxon>Oxyuridae</taxon>
        <taxon>Syphacia</taxon>
    </lineage>
</organism>
<reference evidence="11" key="1">
    <citation type="submission" date="2017-02" db="UniProtKB">
        <authorList>
            <consortium name="WormBaseParasite"/>
        </authorList>
    </citation>
    <scope>IDENTIFICATION</scope>
</reference>
<dbReference type="Gene3D" id="2.70.150.10">
    <property type="entry name" value="Calcium-transporting ATPase, cytoplasmic transduction domain A"/>
    <property type="match status" value="1"/>
</dbReference>
<evidence type="ECO:0000256" key="6">
    <source>
        <dbReference type="ARBA" id="ARBA00022989"/>
    </source>
</evidence>
<dbReference type="GO" id="GO:0016887">
    <property type="term" value="F:ATP hydrolysis activity"/>
    <property type="evidence" value="ECO:0007669"/>
    <property type="project" value="InterPro"/>
</dbReference>
<evidence type="ECO:0000259" key="9">
    <source>
        <dbReference type="SMART" id="SM00831"/>
    </source>
</evidence>
<dbReference type="InterPro" id="IPR001757">
    <property type="entry name" value="P_typ_ATPase"/>
</dbReference>
<protein>
    <submittedName>
        <fullName evidence="11">Cation_ATPase_N domain-containing protein</fullName>
    </submittedName>
</protein>
<dbReference type="Gene3D" id="3.40.1110.10">
    <property type="entry name" value="Calcium-transporting ATPase, cytoplasmic domain N"/>
    <property type="match status" value="2"/>
</dbReference>
<keyword evidence="5" id="KW-0067">ATP-binding</keyword>
<feature type="transmembrane region" description="Helical" evidence="8">
    <location>
        <begin position="979"/>
        <end position="999"/>
    </location>
</feature>
<keyword evidence="2" id="KW-1003">Cell membrane</keyword>
<sequence>MTLYLKFGTICNFCFIFIPVFFKGIELSCQFYEHTLSIEQLNDLFPLSRICTANPKKSRGFNKDEAANKLMIDGRNVICPVSGTTTFKAFLAKSLNTFRMLLLIASFMCFVTFFIDTARLLELYMGVTLLVILILLCLGGYWQETKAYKQVRGFQSIIPTSCMVIRNGTIANANAAEIVVGDLIWLNPGCRLPADLRLIYTDELKLETSWLTGESESLDFFDTSVNRDVGAFESQNIAFNGCLCQNGEGIGIVIRTGNNSVMGKLVGMISNEKRKASRLSVEQSSFVRFVTVLAISMGIITFLIGLFVNHLSYVIYSFVNGFLVVVIANVPQGLPITIGAALIIVSRRLAKKRLYMKQLDSVDTLGATTALVCDKIGVFTSNEMSVISIWHDLKFYKRYSTLEEIHLNNFLNLSLNSVNDHLSILLVAMSLCNKAQIETVTSDDYSKWNSLSVRLYTSLLGYRKSSQQVYFIFIKAFPEELIQQCTSIATAEGKAEITHEIQESFSNACNECGALGYSLVAFAAAELEASKDCLDIYDEDNLLKYDLCFLSMIAMYTPQRRNIQTSIQRLRTAGSRFLDVIVLLVSAVALVEIVLLALISNDSILKLINVFKQFQLQTTTSVSGIKCFMFTTDSPSTALATATKMGFIKSAPNTSIDQYMQEKLIIQGNELENMTSDDWNFILSQKNVVFTRTCPAHKLIVIKECQQRKEIVAVTGDGVLDAPALKKADVGIALEAIGSAFAKEAAHMVLINGDLDNIVNAVMDGRVFYENLKKTVAYTLSHLIPELYSVLLTFILGFPLGLSTFQVLTIDLITELPPSIALIWEKAERGIMQEKPRPLSTNLVSRSILVYSYLFAGNIIAAGCIFSYITVFWYYGISISDLLFTWEHHWNIQALNFTSNGLLFTPKMQTYIRGQAAAAWHITLVVSQVFHAWICTASRVPFFQHKFTNLALLFATLFEIVLLNFFIYTPGVQQWIGVYHPPSFVWLFGVCVGFLLFVYNEVSNYFIH</sequence>
<feature type="transmembrane region" description="Helical" evidence="8">
    <location>
        <begin position="97"/>
        <end position="115"/>
    </location>
</feature>
<dbReference type="STRING" id="451379.A0A0N5AB94"/>
<dbReference type="InterPro" id="IPR004014">
    <property type="entry name" value="ATPase_P-typ_cation-transptr_N"/>
</dbReference>
<feature type="transmembrane region" description="Helical" evidence="8">
    <location>
        <begin position="848"/>
        <end position="875"/>
    </location>
</feature>
<keyword evidence="4" id="KW-0547">Nucleotide-binding</keyword>
<evidence type="ECO:0000256" key="3">
    <source>
        <dbReference type="ARBA" id="ARBA00022692"/>
    </source>
</evidence>
<feature type="transmembrane region" description="Helical" evidence="8">
    <location>
        <begin position="787"/>
        <end position="808"/>
    </location>
</feature>
<keyword evidence="10" id="KW-1185">Reference proteome</keyword>
<dbReference type="SUPFAM" id="SSF81665">
    <property type="entry name" value="Calcium ATPase, transmembrane domain M"/>
    <property type="match status" value="1"/>
</dbReference>
<proteinExistence type="predicted"/>
<evidence type="ECO:0000256" key="2">
    <source>
        <dbReference type="ARBA" id="ARBA00022475"/>
    </source>
</evidence>
<dbReference type="Proteomes" id="UP000046393">
    <property type="component" value="Unplaced"/>
</dbReference>
<evidence type="ECO:0000256" key="4">
    <source>
        <dbReference type="ARBA" id="ARBA00022741"/>
    </source>
</evidence>
<evidence type="ECO:0000313" key="10">
    <source>
        <dbReference type="Proteomes" id="UP000046393"/>
    </source>
</evidence>
<dbReference type="Pfam" id="PF00689">
    <property type="entry name" value="Cation_ATPase_C"/>
    <property type="match status" value="1"/>
</dbReference>
<dbReference type="PRINTS" id="PR00119">
    <property type="entry name" value="CATATPASE"/>
</dbReference>
<dbReference type="InterPro" id="IPR006068">
    <property type="entry name" value="ATPase_P-typ_cation-transptr_C"/>
</dbReference>
<name>A0A0N5AB94_9BILA</name>